<keyword evidence="2" id="KW-0732">Signal</keyword>
<comment type="caution">
    <text evidence="3">The sequence shown here is derived from an EMBL/GenBank/DDBJ whole genome shotgun (WGS) entry which is preliminary data.</text>
</comment>
<sequence length="101" mass="10197">MKAGSLGLLTIALAVTSCGTFNPPSGTMAGHNTTLPAQPACLIFCFAEVRSSIDTPPPSAMTKNKQGKTAPAPVIVPPPVINTAPAQKPPPTAPIPDGSRP</sequence>
<organism evidence="3 4">
    <name type="scientific">Caballeronia pedi</name>
    <dbReference type="NCBI Taxonomy" id="1777141"/>
    <lineage>
        <taxon>Bacteria</taxon>
        <taxon>Pseudomonadati</taxon>
        <taxon>Pseudomonadota</taxon>
        <taxon>Betaproteobacteria</taxon>
        <taxon>Burkholderiales</taxon>
        <taxon>Burkholderiaceae</taxon>
        <taxon>Caballeronia</taxon>
    </lineage>
</organism>
<keyword evidence="4" id="KW-1185">Reference proteome</keyword>
<name>A0A158B0B4_9BURK</name>
<gene>
    <name evidence="3" type="ORF">AWB80_02898</name>
</gene>
<dbReference type="Proteomes" id="UP000054911">
    <property type="component" value="Unassembled WGS sequence"/>
</dbReference>
<evidence type="ECO:0000256" key="2">
    <source>
        <dbReference type="SAM" id="SignalP"/>
    </source>
</evidence>
<feature type="signal peptide" evidence="2">
    <location>
        <begin position="1"/>
        <end position="17"/>
    </location>
</feature>
<dbReference type="AlphaFoldDB" id="A0A158B0B4"/>
<dbReference type="RefSeq" id="WP_143328039.1">
    <property type="nucleotide sequence ID" value="NZ_FCOE02000008.1"/>
</dbReference>
<reference evidence="3" key="1">
    <citation type="submission" date="2016-01" db="EMBL/GenBank/DDBJ databases">
        <authorList>
            <person name="Peeters C."/>
        </authorList>
    </citation>
    <scope>NUCLEOTIDE SEQUENCE [LARGE SCALE GENOMIC DNA]</scope>
    <source>
        <strain evidence="3">LMG 29323</strain>
    </source>
</reference>
<feature type="chain" id="PRO_5007621200" description="Lipoprotein" evidence="2">
    <location>
        <begin position="18"/>
        <end position="101"/>
    </location>
</feature>
<dbReference type="STRING" id="1777141.AWB80_02898"/>
<evidence type="ECO:0000256" key="1">
    <source>
        <dbReference type="SAM" id="MobiDB-lite"/>
    </source>
</evidence>
<evidence type="ECO:0008006" key="5">
    <source>
        <dbReference type="Google" id="ProtNLM"/>
    </source>
</evidence>
<evidence type="ECO:0000313" key="3">
    <source>
        <dbReference type="EMBL" id="SAK63668.1"/>
    </source>
</evidence>
<dbReference type="PROSITE" id="PS51257">
    <property type="entry name" value="PROKAR_LIPOPROTEIN"/>
    <property type="match status" value="1"/>
</dbReference>
<dbReference type="EMBL" id="FCOE02000008">
    <property type="protein sequence ID" value="SAK63668.1"/>
    <property type="molecule type" value="Genomic_DNA"/>
</dbReference>
<feature type="region of interest" description="Disordered" evidence="1">
    <location>
        <begin position="54"/>
        <end position="101"/>
    </location>
</feature>
<evidence type="ECO:0000313" key="4">
    <source>
        <dbReference type="Proteomes" id="UP000054911"/>
    </source>
</evidence>
<dbReference type="OrthoDB" id="9972664at2"/>
<protein>
    <recommendedName>
        <fullName evidence="5">Lipoprotein</fullName>
    </recommendedName>
</protein>
<proteinExistence type="predicted"/>
<accession>A0A158B0B4</accession>